<dbReference type="RefSeq" id="WP_095723284.1">
    <property type="nucleotide sequence ID" value="NZ_NTFS01000242.1"/>
</dbReference>
<name>A0A2A2TFE2_9CYAN</name>
<dbReference type="PROSITE" id="PS50110">
    <property type="entry name" value="RESPONSE_REGULATORY"/>
    <property type="match status" value="1"/>
</dbReference>
<evidence type="ECO:0000259" key="8">
    <source>
        <dbReference type="PROSITE" id="PS50109"/>
    </source>
</evidence>
<dbReference type="PRINTS" id="PR00344">
    <property type="entry name" value="BCTRLSENSOR"/>
</dbReference>
<proteinExistence type="predicted"/>
<sequence length="467" mass="52228">MLDNNLEAKENLNPENTSSGNGLNQEIETILVIDDSPTNLEVLYTTLADAGYEVLVEMDGISGIEQVENNPPDLILLDIMMPKIDGFETCRRLQTNPLTKDIPIIFMTALTDTVEKVRGLKLGAVDYITKPFQQEEVIARIKVQLKLRGLNLELDKQKQQLEERVKERTAELSEALEALQKMQLQLVQSEKISSLGQLVAGVAHEVNNPIGFISTNLYHADKYAQDLIHVLKLYQQKYPNPDSEIEEVIETVDLGHISHDLPKMISSMRLGSDRVRGIMQSLRNFSRADGLEKKLVDIHEGMETTLMILQHRLKSQTYRPAIQVIKEYGNIPQFACYPGQLNQVFMNLIANAIDAIDEGVEGSNWESEKSKLFTADNVLSTPLICICTSIDRENVTIHIGDNGKGMESEIRDRIFQAYYTTKPEGKGTGLGLSMSYQIITEKHGGTLECISSPGKGTEFIIKIPLGK</sequence>
<keyword evidence="6" id="KW-0175">Coiled coil</keyword>
<feature type="region of interest" description="Disordered" evidence="7">
    <location>
        <begin position="1"/>
        <end position="21"/>
    </location>
</feature>
<organism evidence="10 11">
    <name type="scientific">Brunnivagina elsteri CCALA 953</name>
    <dbReference type="NCBI Taxonomy" id="987040"/>
    <lineage>
        <taxon>Bacteria</taxon>
        <taxon>Bacillati</taxon>
        <taxon>Cyanobacteriota</taxon>
        <taxon>Cyanophyceae</taxon>
        <taxon>Nostocales</taxon>
        <taxon>Calotrichaceae</taxon>
        <taxon>Brunnivagina</taxon>
    </lineage>
</organism>
<evidence type="ECO:0000256" key="5">
    <source>
        <dbReference type="PROSITE-ProRule" id="PRU00169"/>
    </source>
</evidence>
<dbReference type="SMART" id="SM00448">
    <property type="entry name" value="REC"/>
    <property type="match status" value="1"/>
</dbReference>
<keyword evidence="3 10" id="KW-0808">Transferase</keyword>
<dbReference type="Pfam" id="PF00072">
    <property type="entry name" value="Response_reg"/>
    <property type="match status" value="1"/>
</dbReference>
<evidence type="ECO:0000313" key="11">
    <source>
        <dbReference type="Proteomes" id="UP000218238"/>
    </source>
</evidence>
<evidence type="ECO:0000259" key="9">
    <source>
        <dbReference type="PROSITE" id="PS50110"/>
    </source>
</evidence>
<dbReference type="PANTHER" id="PTHR43065">
    <property type="entry name" value="SENSOR HISTIDINE KINASE"/>
    <property type="match status" value="1"/>
</dbReference>
<evidence type="ECO:0000256" key="1">
    <source>
        <dbReference type="ARBA" id="ARBA00000085"/>
    </source>
</evidence>
<dbReference type="Gene3D" id="1.10.287.130">
    <property type="match status" value="1"/>
</dbReference>
<dbReference type="OrthoDB" id="569699at2"/>
<dbReference type="EMBL" id="NTFS01000242">
    <property type="protein sequence ID" value="PAX52411.1"/>
    <property type="molecule type" value="Genomic_DNA"/>
</dbReference>
<dbReference type="PANTHER" id="PTHR43065:SF50">
    <property type="entry name" value="HISTIDINE KINASE"/>
    <property type="match status" value="1"/>
</dbReference>
<dbReference type="Gene3D" id="3.30.565.10">
    <property type="entry name" value="Histidine kinase-like ATPase, C-terminal domain"/>
    <property type="match status" value="1"/>
</dbReference>
<dbReference type="InterPro" id="IPR036890">
    <property type="entry name" value="HATPase_C_sf"/>
</dbReference>
<evidence type="ECO:0000256" key="2">
    <source>
        <dbReference type="ARBA" id="ARBA00012438"/>
    </source>
</evidence>
<dbReference type="InterPro" id="IPR001789">
    <property type="entry name" value="Sig_transdc_resp-reg_receiver"/>
</dbReference>
<evidence type="ECO:0000256" key="7">
    <source>
        <dbReference type="SAM" id="MobiDB-lite"/>
    </source>
</evidence>
<dbReference type="Proteomes" id="UP000218238">
    <property type="component" value="Unassembled WGS sequence"/>
</dbReference>
<dbReference type="InterPro" id="IPR004358">
    <property type="entry name" value="Sig_transdc_His_kin-like_C"/>
</dbReference>
<keyword evidence="4" id="KW-0902">Two-component regulatory system</keyword>
<feature type="compositionally biased region" description="Basic and acidic residues" evidence="7">
    <location>
        <begin position="1"/>
        <end position="12"/>
    </location>
</feature>
<dbReference type="Pfam" id="PF02518">
    <property type="entry name" value="HATPase_c"/>
    <property type="match status" value="1"/>
</dbReference>
<evidence type="ECO:0000256" key="6">
    <source>
        <dbReference type="SAM" id="Coils"/>
    </source>
</evidence>
<dbReference type="SMART" id="SM00387">
    <property type="entry name" value="HATPase_c"/>
    <property type="match status" value="1"/>
</dbReference>
<dbReference type="PROSITE" id="PS50109">
    <property type="entry name" value="HIS_KIN"/>
    <property type="match status" value="1"/>
</dbReference>
<feature type="domain" description="Response regulatory" evidence="9">
    <location>
        <begin position="29"/>
        <end position="145"/>
    </location>
</feature>
<evidence type="ECO:0000313" key="10">
    <source>
        <dbReference type="EMBL" id="PAX52411.1"/>
    </source>
</evidence>
<accession>A0A2A2TFE2</accession>
<comment type="catalytic activity">
    <reaction evidence="1">
        <text>ATP + protein L-histidine = ADP + protein N-phospho-L-histidine.</text>
        <dbReference type="EC" id="2.7.13.3"/>
    </reaction>
</comment>
<dbReference type="SUPFAM" id="SSF52172">
    <property type="entry name" value="CheY-like"/>
    <property type="match status" value="1"/>
</dbReference>
<comment type="caution">
    <text evidence="10">The sequence shown here is derived from an EMBL/GenBank/DDBJ whole genome shotgun (WGS) entry which is preliminary data.</text>
</comment>
<dbReference type="GO" id="GO:0004673">
    <property type="term" value="F:protein histidine kinase activity"/>
    <property type="evidence" value="ECO:0007669"/>
    <property type="project" value="UniProtKB-EC"/>
</dbReference>
<dbReference type="CDD" id="cd19920">
    <property type="entry name" value="REC_PA4781-like"/>
    <property type="match status" value="1"/>
</dbReference>
<evidence type="ECO:0000256" key="4">
    <source>
        <dbReference type="ARBA" id="ARBA00023012"/>
    </source>
</evidence>
<protein>
    <recommendedName>
        <fullName evidence="2">histidine kinase</fullName>
        <ecNumber evidence="2">2.7.13.3</ecNumber>
    </recommendedName>
</protein>
<dbReference type="InterPro" id="IPR005467">
    <property type="entry name" value="His_kinase_dom"/>
</dbReference>
<gene>
    <name evidence="10" type="ORF">CK510_19495</name>
</gene>
<feature type="coiled-coil region" evidence="6">
    <location>
        <begin position="140"/>
        <end position="192"/>
    </location>
</feature>
<keyword evidence="5" id="KW-0597">Phosphoprotein</keyword>
<dbReference type="Gene3D" id="3.40.50.2300">
    <property type="match status" value="1"/>
</dbReference>
<dbReference type="EC" id="2.7.13.3" evidence="2"/>
<dbReference type="InterPro" id="IPR011006">
    <property type="entry name" value="CheY-like_superfamily"/>
</dbReference>
<reference evidence="10 11" key="1">
    <citation type="submission" date="2017-08" db="EMBL/GenBank/DDBJ databases">
        <title>Draft genome sequence of filamentous cyanobacterium Calothrix elsteri CCALA 953.</title>
        <authorList>
            <person name="Gagunashvili A.N."/>
            <person name="Elster J."/>
            <person name="Andresson O.S."/>
        </authorList>
    </citation>
    <scope>NUCLEOTIDE SEQUENCE [LARGE SCALE GENOMIC DNA]</scope>
    <source>
        <strain evidence="10 11">CCALA 953</strain>
    </source>
</reference>
<dbReference type="GO" id="GO:0000160">
    <property type="term" value="P:phosphorelay signal transduction system"/>
    <property type="evidence" value="ECO:0007669"/>
    <property type="project" value="UniProtKB-KW"/>
</dbReference>
<dbReference type="AlphaFoldDB" id="A0A2A2TFE2"/>
<keyword evidence="11" id="KW-1185">Reference proteome</keyword>
<feature type="domain" description="Histidine kinase" evidence="8">
    <location>
        <begin position="201"/>
        <end position="467"/>
    </location>
</feature>
<feature type="modified residue" description="4-aspartylphosphate" evidence="5">
    <location>
        <position position="78"/>
    </location>
</feature>
<dbReference type="SUPFAM" id="SSF55874">
    <property type="entry name" value="ATPase domain of HSP90 chaperone/DNA topoisomerase II/histidine kinase"/>
    <property type="match status" value="1"/>
</dbReference>
<keyword evidence="3 10" id="KW-0418">Kinase</keyword>
<dbReference type="InterPro" id="IPR003594">
    <property type="entry name" value="HATPase_dom"/>
</dbReference>
<evidence type="ECO:0000256" key="3">
    <source>
        <dbReference type="ARBA" id="ARBA00022777"/>
    </source>
</evidence>